<dbReference type="STRING" id="693.AKJ17_15020"/>
<proteinExistence type="predicted"/>
<protein>
    <recommendedName>
        <fullName evidence="3">DUF3293 domain-containing protein</fullName>
    </recommendedName>
</protein>
<evidence type="ECO:0008006" key="3">
    <source>
        <dbReference type="Google" id="ProtNLM"/>
    </source>
</evidence>
<dbReference type="InterPro" id="IPR021710">
    <property type="entry name" value="DUF3293"/>
</dbReference>
<dbReference type="OrthoDB" id="5604578at2"/>
<evidence type="ECO:0000313" key="1">
    <source>
        <dbReference type="EMBL" id="KOO02386.1"/>
    </source>
</evidence>
<accession>A0A0M0HK31</accession>
<dbReference type="Proteomes" id="UP000037515">
    <property type="component" value="Unassembled WGS sequence"/>
</dbReference>
<dbReference type="AlphaFoldDB" id="A0A0M0HK31"/>
<name>A0A0M0HK31_VIBNE</name>
<gene>
    <name evidence="1" type="ORF">AKJ17_15020</name>
</gene>
<dbReference type="EMBL" id="LHPJ01000016">
    <property type="protein sequence ID" value="KOO02386.1"/>
    <property type="molecule type" value="Genomic_DNA"/>
</dbReference>
<keyword evidence="2" id="KW-1185">Reference proteome</keyword>
<dbReference type="Pfam" id="PF11697">
    <property type="entry name" value="DUF3293"/>
    <property type="match status" value="1"/>
</dbReference>
<dbReference type="RefSeq" id="WP_053396630.1">
    <property type="nucleotide sequence ID" value="NZ_CANLZT010000004.1"/>
</dbReference>
<sequence>MNIDSQLWAAYSDPYFRFSDEYSCDSFAIITAWNPSSHLLPKDENKRKNQQLSQEINHNYSVEVLVGDKTFSWVEESFAVEMSESHAIWLARKFGQNAIYFVEGEMLYLISCLEDNTKLALGDWRIRCR</sequence>
<comment type="caution">
    <text evidence="1">The sequence shown here is derived from an EMBL/GenBank/DDBJ whole genome shotgun (WGS) entry which is preliminary data.</text>
</comment>
<evidence type="ECO:0000313" key="2">
    <source>
        <dbReference type="Proteomes" id="UP000037515"/>
    </source>
</evidence>
<dbReference type="PATRIC" id="fig|693.5.peg.3064"/>
<organism evidence="1 2">
    <name type="scientific">Vibrio nereis</name>
    <dbReference type="NCBI Taxonomy" id="693"/>
    <lineage>
        <taxon>Bacteria</taxon>
        <taxon>Pseudomonadati</taxon>
        <taxon>Pseudomonadota</taxon>
        <taxon>Gammaproteobacteria</taxon>
        <taxon>Vibrionales</taxon>
        <taxon>Vibrionaceae</taxon>
        <taxon>Vibrio</taxon>
    </lineage>
</organism>
<reference evidence="2" key="1">
    <citation type="submission" date="2015-08" db="EMBL/GenBank/DDBJ databases">
        <title>Vibrio galatheae sp. nov., a novel member of the Vibrionaceae family isolated from the Solomon Islands.</title>
        <authorList>
            <person name="Giubergia S."/>
            <person name="Machado H."/>
            <person name="Mateiu R.V."/>
            <person name="Gram L."/>
        </authorList>
    </citation>
    <scope>NUCLEOTIDE SEQUENCE [LARGE SCALE GENOMIC DNA]</scope>
    <source>
        <strain evidence="2">DSM 19584</strain>
    </source>
</reference>